<keyword evidence="1 3" id="KW-0378">Hydrolase</keyword>
<comment type="caution">
    <text evidence="3">The sequence shown here is derived from an EMBL/GenBank/DDBJ whole genome shotgun (WGS) entry which is preliminary data.</text>
</comment>
<dbReference type="Proteomes" id="UP001606303">
    <property type="component" value="Unassembled WGS sequence"/>
</dbReference>
<feature type="domain" description="Thioesterase" evidence="2">
    <location>
        <begin position="49"/>
        <end position="127"/>
    </location>
</feature>
<dbReference type="GO" id="GO:0016787">
    <property type="term" value="F:hydrolase activity"/>
    <property type="evidence" value="ECO:0007669"/>
    <property type="project" value="UniProtKB-KW"/>
</dbReference>
<dbReference type="EC" id="3.1.2.-" evidence="3"/>
<dbReference type="InterPro" id="IPR052723">
    <property type="entry name" value="Acyl-CoA_thioesterase_PaaI"/>
</dbReference>
<accession>A0ABW7H4Q9</accession>
<reference evidence="3 4" key="1">
    <citation type="submission" date="2024-08" db="EMBL/GenBank/DDBJ databases">
        <authorList>
            <person name="Lu H."/>
        </authorList>
    </citation>
    <scope>NUCLEOTIDE SEQUENCE [LARGE SCALE GENOMIC DNA]</scope>
    <source>
        <strain evidence="3 4">BYS87W</strain>
    </source>
</reference>
<dbReference type="SUPFAM" id="SSF54637">
    <property type="entry name" value="Thioesterase/thiol ester dehydrase-isomerase"/>
    <property type="match status" value="1"/>
</dbReference>
<dbReference type="PANTHER" id="PTHR42856:SF1">
    <property type="entry name" value="ACYL-COENZYME A THIOESTERASE PAAI"/>
    <property type="match status" value="1"/>
</dbReference>
<dbReference type="PANTHER" id="PTHR42856">
    <property type="entry name" value="ACYL-COENZYME A THIOESTERASE PAAI"/>
    <property type="match status" value="1"/>
</dbReference>
<dbReference type="InterPro" id="IPR003736">
    <property type="entry name" value="PAAI_dom"/>
</dbReference>
<organism evidence="3 4">
    <name type="scientific">Pelomonas baiyunensis</name>
    <dbReference type="NCBI Taxonomy" id="3299026"/>
    <lineage>
        <taxon>Bacteria</taxon>
        <taxon>Pseudomonadati</taxon>
        <taxon>Pseudomonadota</taxon>
        <taxon>Betaproteobacteria</taxon>
        <taxon>Burkholderiales</taxon>
        <taxon>Sphaerotilaceae</taxon>
        <taxon>Roseateles</taxon>
    </lineage>
</organism>
<dbReference type="EMBL" id="JBIGIB010000006">
    <property type="protein sequence ID" value="MFG6468885.1"/>
    <property type="molecule type" value="Genomic_DNA"/>
</dbReference>
<dbReference type="InterPro" id="IPR006683">
    <property type="entry name" value="Thioestr_dom"/>
</dbReference>
<protein>
    <submittedName>
        <fullName evidence="3">PaaI family thioesterase</fullName>
        <ecNumber evidence="3">3.1.2.-</ecNumber>
    </submittedName>
</protein>
<gene>
    <name evidence="3" type="ORF">ACG01O_19830</name>
</gene>
<evidence type="ECO:0000259" key="2">
    <source>
        <dbReference type="Pfam" id="PF03061"/>
    </source>
</evidence>
<dbReference type="Pfam" id="PF03061">
    <property type="entry name" value="4HBT"/>
    <property type="match status" value="1"/>
</dbReference>
<dbReference type="NCBIfam" id="TIGR00369">
    <property type="entry name" value="unchar_dom_1"/>
    <property type="match status" value="1"/>
</dbReference>
<keyword evidence="4" id="KW-1185">Reference proteome</keyword>
<sequence>MSQRPAPPLHFPVRIPFVQQLGLELHSLGNGEAEIRVDLQEGHLNSWEVAHGGVLMTLLDVAMAHAARSIHRHDPGMGPGVVTIEMKTSFMRPGEGELRCHAKLLHRSTTMAFCEGSVFGGDGQLCAHATGTFKYLKALPTQGRKLNKLTPATPLVAAGDAG</sequence>
<proteinExistence type="predicted"/>
<dbReference type="InterPro" id="IPR029069">
    <property type="entry name" value="HotDog_dom_sf"/>
</dbReference>
<dbReference type="Gene3D" id="3.10.129.10">
    <property type="entry name" value="Hotdog Thioesterase"/>
    <property type="match status" value="1"/>
</dbReference>
<evidence type="ECO:0000256" key="1">
    <source>
        <dbReference type="ARBA" id="ARBA00022801"/>
    </source>
</evidence>
<dbReference type="CDD" id="cd03443">
    <property type="entry name" value="PaaI_thioesterase"/>
    <property type="match status" value="1"/>
</dbReference>
<name>A0ABW7H4Q9_9BURK</name>
<dbReference type="RefSeq" id="WP_394387142.1">
    <property type="nucleotide sequence ID" value="NZ_JBIGIB010000006.1"/>
</dbReference>
<evidence type="ECO:0000313" key="4">
    <source>
        <dbReference type="Proteomes" id="UP001606303"/>
    </source>
</evidence>
<evidence type="ECO:0000313" key="3">
    <source>
        <dbReference type="EMBL" id="MFG6468885.1"/>
    </source>
</evidence>